<dbReference type="NCBIfam" id="TIGR02128">
    <property type="entry name" value="G6PI_arch"/>
    <property type="match status" value="1"/>
</dbReference>
<dbReference type="GO" id="GO:0005975">
    <property type="term" value="P:carbohydrate metabolic process"/>
    <property type="evidence" value="ECO:0007669"/>
    <property type="project" value="InterPro"/>
</dbReference>
<evidence type="ECO:0000256" key="1">
    <source>
        <dbReference type="ARBA" id="ARBA00010523"/>
    </source>
</evidence>
<accession>A0A6J7CVH3</accession>
<evidence type="ECO:0000313" key="4">
    <source>
        <dbReference type="EMBL" id="CAB4861946.1"/>
    </source>
</evidence>
<proteinExistence type="inferred from homology"/>
<evidence type="ECO:0000259" key="3">
    <source>
        <dbReference type="PROSITE" id="PS51464"/>
    </source>
</evidence>
<dbReference type="SUPFAM" id="SSF53697">
    <property type="entry name" value="SIS domain"/>
    <property type="match status" value="1"/>
</dbReference>
<sequence>MGDLSLEATQSLDASNMAADIAAMPDHIRDALWRVESAAIEPVDSPAGLIVAGMGGSAAGGMLADAVLGDRASRPVAVSRGYMLPSWTSSETTVLCSSYSGTTEETLAAFEAAGVIGARRIVATTGGPLAEMARAENVPVIPMPAALQPRSAIGYTLVASLEVAALCGAADRIHTEIDVAAAHMEPLAAEWGPSGSPDGEARELARALDGRIPVIIGADATAAIAYRWKTQINEDAEIPAFNSELPEADHNEIVGWAGAEELGKFALVVLGDSDSHPRERARLDITAELVAQAGIPVHRVETRGETRIERILSLVLLGDFLAYYLAIQRGVDPTPVKAIDELKARLSQA</sequence>
<dbReference type="AlphaFoldDB" id="A0A6J7CVH3"/>
<organism evidence="4">
    <name type="scientific">freshwater metagenome</name>
    <dbReference type="NCBI Taxonomy" id="449393"/>
    <lineage>
        <taxon>unclassified sequences</taxon>
        <taxon>metagenomes</taxon>
        <taxon>ecological metagenomes</taxon>
    </lineage>
</organism>
<dbReference type="GO" id="GO:0004347">
    <property type="term" value="F:glucose-6-phosphate isomerase activity"/>
    <property type="evidence" value="ECO:0007669"/>
    <property type="project" value="InterPro"/>
</dbReference>
<feature type="domain" description="SIS" evidence="3">
    <location>
        <begin position="39"/>
        <end position="174"/>
    </location>
</feature>
<dbReference type="EMBL" id="CAFBLU010000002">
    <property type="protein sequence ID" value="CAB4861946.1"/>
    <property type="molecule type" value="Genomic_DNA"/>
</dbReference>
<reference evidence="4" key="1">
    <citation type="submission" date="2020-05" db="EMBL/GenBank/DDBJ databases">
        <authorList>
            <person name="Chiriac C."/>
            <person name="Salcher M."/>
            <person name="Ghai R."/>
            <person name="Kavagutti S V."/>
        </authorList>
    </citation>
    <scope>NUCLEOTIDE SEQUENCE</scope>
</reference>
<dbReference type="GO" id="GO:1901135">
    <property type="term" value="P:carbohydrate derivative metabolic process"/>
    <property type="evidence" value="ECO:0007669"/>
    <property type="project" value="InterPro"/>
</dbReference>
<dbReference type="InterPro" id="IPR019490">
    <property type="entry name" value="Glu6P/Mann6P_isomerase_C"/>
</dbReference>
<dbReference type="PROSITE" id="PS51464">
    <property type="entry name" value="SIS"/>
    <property type="match status" value="1"/>
</dbReference>
<dbReference type="InterPro" id="IPR046348">
    <property type="entry name" value="SIS_dom_sf"/>
</dbReference>
<dbReference type="CDD" id="cd05637">
    <property type="entry name" value="SIS_PGI_PMI_2"/>
    <property type="match status" value="1"/>
</dbReference>
<dbReference type="GO" id="GO:0004476">
    <property type="term" value="F:mannose-6-phosphate isomerase activity"/>
    <property type="evidence" value="ECO:0007669"/>
    <property type="project" value="InterPro"/>
</dbReference>
<dbReference type="Gene3D" id="3.40.50.10490">
    <property type="entry name" value="Glucose-6-phosphate isomerase like protein, domain 1"/>
    <property type="match status" value="2"/>
</dbReference>
<dbReference type="InterPro" id="IPR001347">
    <property type="entry name" value="SIS_dom"/>
</dbReference>
<protein>
    <submittedName>
        <fullName evidence="4">Unannotated protein</fullName>
    </submittedName>
</protein>
<dbReference type="GO" id="GO:0097367">
    <property type="term" value="F:carbohydrate derivative binding"/>
    <property type="evidence" value="ECO:0007669"/>
    <property type="project" value="InterPro"/>
</dbReference>
<dbReference type="Pfam" id="PF10432">
    <property type="entry name" value="bact-PGI_C"/>
    <property type="match status" value="1"/>
</dbReference>
<gene>
    <name evidence="4" type="ORF">UFOPK3444_00228</name>
</gene>
<comment type="similarity">
    <text evidence="1">Belongs to the PGI/PMI family.</text>
</comment>
<evidence type="ECO:0000256" key="2">
    <source>
        <dbReference type="ARBA" id="ARBA00023235"/>
    </source>
</evidence>
<name>A0A6J7CVH3_9ZZZZ</name>
<keyword evidence="2" id="KW-0413">Isomerase</keyword>